<keyword evidence="8" id="KW-1185">Reference proteome</keyword>
<comment type="similarity">
    <text evidence="1">Belongs to the sigma-70 factor family. ECF subfamily.</text>
</comment>
<dbReference type="InterPro" id="IPR039425">
    <property type="entry name" value="RNA_pol_sigma-70-like"/>
</dbReference>
<dbReference type="InterPro" id="IPR014284">
    <property type="entry name" value="RNA_pol_sigma-70_dom"/>
</dbReference>
<evidence type="ECO:0000256" key="4">
    <source>
        <dbReference type="ARBA" id="ARBA00023163"/>
    </source>
</evidence>
<dbReference type="RefSeq" id="WP_243324178.1">
    <property type="nucleotide sequence ID" value="NZ_JAKZMM010000013.1"/>
</dbReference>
<comment type="caution">
    <text evidence="7">The sequence shown here is derived from an EMBL/GenBank/DDBJ whole genome shotgun (WGS) entry which is preliminary data.</text>
</comment>
<dbReference type="InterPro" id="IPR013325">
    <property type="entry name" value="RNA_pol_sigma_r2"/>
</dbReference>
<sequence length="182" mass="20941">MSEQELAEGCKKGDNRARKELYELFAQPMLCLCFRYVADLEQAQDLLHDGFLKVFSSISSYTNQGEGSLRAWMSRVFTNLALGFLRANKLLPSLVPLETIADTVDETEEPDANRLPIDVLMRLVAELPPGYRTVFNLYVFEEWSHKEIAAYLHIQEKSSASQLNRARKMLMERVRNYLKSTE</sequence>
<dbReference type="Gene3D" id="1.10.10.10">
    <property type="entry name" value="Winged helix-like DNA-binding domain superfamily/Winged helix DNA-binding domain"/>
    <property type="match status" value="1"/>
</dbReference>
<feature type="domain" description="RNA polymerase sigma-70 region 2" evidence="5">
    <location>
        <begin position="21"/>
        <end position="89"/>
    </location>
</feature>
<dbReference type="Gene3D" id="1.10.1740.10">
    <property type="match status" value="1"/>
</dbReference>
<dbReference type="NCBIfam" id="TIGR02937">
    <property type="entry name" value="sigma70-ECF"/>
    <property type="match status" value="1"/>
</dbReference>
<dbReference type="Pfam" id="PF08281">
    <property type="entry name" value="Sigma70_r4_2"/>
    <property type="match status" value="1"/>
</dbReference>
<protein>
    <submittedName>
        <fullName evidence="7">Sigma-70 family RNA polymerase sigma factor</fullName>
    </submittedName>
</protein>
<dbReference type="InterPro" id="IPR013324">
    <property type="entry name" value="RNA_pol_sigma_r3/r4-like"/>
</dbReference>
<feature type="domain" description="RNA polymerase sigma factor 70 region 4 type 2" evidence="6">
    <location>
        <begin position="119"/>
        <end position="170"/>
    </location>
</feature>
<evidence type="ECO:0000259" key="5">
    <source>
        <dbReference type="Pfam" id="PF04542"/>
    </source>
</evidence>
<evidence type="ECO:0000256" key="3">
    <source>
        <dbReference type="ARBA" id="ARBA00023082"/>
    </source>
</evidence>
<organism evidence="7 8">
    <name type="scientific">Parabacteroides faecalis</name>
    <dbReference type="NCBI Taxonomy" id="2924040"/>
    <lineage>
        <taxon>Bacteria</taxon>
        <taxon>Pseudomonadati</taxon>
        <taxon>Bacteroidota</taxon>
        <taxon>Bacteroidia</taxon>
        <taxon>Bacteroidales</taxon>
        <taxon>Tannerellaceae</taxon>
        <taxon>Parabacteroides</taxon>
    </lineage>
</organism>
<dbReference type="PANTHER" id="PTHR43133:SF46">
    <property type="entry name" value="RNA POLYMERASE SIGMA-70 FACTOR ECF SUBFAMILY"/>
    <property type="match status" value="1"/>
</dbReference>
<evidence type="ECO:0000256" key="2">
    <source>
        <dbReference type="ARBA" id="ARBA00023015"/>
    </source>
</evidence>
<dbReference type="PANTHER" id="PTHR43133">
    <property type="entry name" value="RNA POLYMERASE ECF-TYPE SIGMA FACTO"/>
    <property type="match status" value="1"/>
</dbReference>
<dbReference type="EMBL" id="JAKZMM010000013">
    <property type="protein sequence ID" value="MCJ2380309.1"/>
    <property type="molecule type" value="Genomic_DNA"/>
</dbReference>
<keyword evidence="3" id="KW-0731">Sigma factor</keyword>
<evidence type="ECO:0000313" key="8">
    <source>
        <dbReference type="Proteomes" id="UP001165444"/>
    </source>
</evidence>
<keyword evidence="4" id="KW-0804">Transcription</keyword>
<gene>
    <name evidence="7" type="ORF">MUN53_06745</name>
</gene>
<dbReference type="InterPro" id="IPR036388">
    <property type="entry name" value="WH-like_DNA-bd_sf"/>
</dbReference>
<dbReference type="SUPFAM" id="SSF88946">
    <property type="entry name" value="Sigma2 domain of RNA polymerase sigma factors"/>
    <property type="match status" value="1"/>
</dbReference>
<dbReference type="Proteomes" id="UP001165444">
    <property type="component" value="Unassembled WGS sequence"/>
</dbReference>
<evidence type="ECO:0000256" key="1">
    <source>
        <dbReference type="ARBA" id="ARBA00010641"/>
    </source>
</evidence>
<dbReference type="InterPro" id="IPR013249">
    <property type="entry name" value="RNA_pol_sigma70_r4_t2"/>
</dbReference>
<reference evidence="7 8" key="1">
    <citation type="submission" date="2022-03" db="EMBL/GenBank/DDBJ databases">
        <title>Parabacteroides sp. nov. isolated from swine feces.</title>
        <authorList>
            <person name="Bak J.E."/>
        </authorList>
    </citation>
    <scope>NUCLEOTIDE SEQUENCE [LARGE SCALE GENOMIC DNA]</scope>
    <source>
        <strain evidence="7 8">AGMB00274</strain>
    </source>
</reference>
<dbReference type="SUPFAM" id="SSF88659">
    <property type="entry name" value="Sigma3 and sigma4 domains of RNA polymerase sigma factors"/>
    <property type="match status" value="1"/>
</dbReference>
<dbReference type="CDD" id="cd06171">
    <property type="entry name" value="Sigma70_r4"/>
    <property type="match status" value="1"/>
</dbReference>
<dbReference type="InterPro" id="IPR007627">
    <property type="entry name" value="RNA_pol_sigma70_r2"/>
</dbReference>
<accession>A0ABT0BZW0</accession>
<name>A0ABT0BZW0_9BACT</name>
<evidence type="ECO:0000313" key="7">
    <source>
        <dbReference type="EMBL" id="MCJ2380309.1"/>
    </source>
</evidence>
<keyword evidence="2" id="KW-0805">Transcription regulation</keyword>
<proteinExistence type="inferred from homology"/>
<dbReference type="Pfam" id="PF04542">
    <property type="entry name" value="Sigma70_r2"/>
    <property type="match status" value="1"/>
</dbReference>
<evidence type="ECO:0000259" key="6">
    <source>
        <dbReference type="Pfam" id="PF08281"/>
    </source>
</evidence>